<proteinExistence type="predicted"/>
<reference evidence="2 3" key="1">
    <citation type="submission" date="2024-04" db="EMBL/GenBank/DDBJ databases">
        <title>Tritrichomonas musculus Genome.</title>
        <authorList>
            <person name="Alves-Ferreira E."/>
            <person name="Grigg M."/>
            <person name="Lorenzi H."/>
            <person name="Galac M."/>
        </authorList>
    </citation>
    <scope>NUCLEOTIDE SEQUENCE [LARGE SCALE GENOMIC DNA]</scope>
    <source>
        <strain evidence="2 3">EAF2021</strain>
    </source>
</reference>
<dbReference type="Proteomes" id="UP001470230">
    <property type="component" value="Unassembled WGS sequence"/>
</dbReference>
<dbReference type="PANTHER" id="PTHR43433">
    <property type="entry name" value="HYDROLASE, ALPHA/BETA FOLD FAMILY PROTEIN"/>
    <property type="match status" value="1"/>
</dbReference>
<dbReference type="InterPro" id="IPR029058">
    <property type="entry name" value="AB_hydrolase_fold"/>
</dbReference>
<comment type="caution">
    <text evidence="2">The sequence shown here is derived from an EMBL/GenBank/DDBJ whole genome shotgun (WGS) entry which is preliminary data.</text>
</comment>
<dbReference type="EMBL" id="JAPFFF010000004">
    <property type="protein sequence ID" value="KAK8892790.1"/>
    <property type="molecule type" value="Genomic_DNA"/>
</dbReference>
<dbReference type="Gene3D" id="3.40.50.1820">
    <property type="entry name" value="alpha/beta hydrolase"/>
    <property type="match status" value="1"/>
</dbReference>
<protein>
    <recommendedName>
        <fullName evidence="1">AB hydrolase-1 domain-containing protein</fullName>
    </recommendedName>
</protein>
<feature type="domain" description="AB hydrolase-1" evidence="1">
    <location>
        <begin position="45"/>
        <end position="142"/>
    </location>
</feature>
<evidence type="ECO:0000259" key="1">
    <source>
        <dbReference type="Pfam" id="PF00561"/>
    </source>
</evidence>
<dbReference type="InterPro" id="IPR050471">
    <property type="entry name" value="AB_hydrolase"/>
</dbReference>
<dbReference type="SUPFAM" id="SSF53474">
    <property type="entry name" value="alpha/beta-Hydrolases"/>
    <property type="match status" value="1"/>
</dbReference>
<dbReference type="Pfam" id="PF00561">
    <property type="entry name" value="Abhydrolase_1"/>
    <property type="match status" value="1"/>
</dbReference>
<organism evidence="2 3">
    <name type="scientific">Tritrichomonas musculus</name>
    <dbReference type="NCBI Taxonomy" id="1915356"/>
    <lineage>
        <taxon>Eukaryota</taxon>
        <taxon>Metamonada</taxon>
        <taxon>Parabasalia</taxon>
        <taxon>Tritrichomonadida</taxon>
        <taxon>Tritrichomonadidae</taxon>
        <taxon>Tritrichomonas</taxon>
    </lineage>
</organism>
<evidence type="ECO:0000313" key="2">
    <source>
        <dbReference type="EMBL" id="KAK8892790.1"/>
    </source>
</evidence>
<accession>A0ABR2KS54</accession>
<dbReference type="PANTHER" id="PTHR43433:SF5">
    <property type="entry name" value="AB HYDROLASE-1 DOMAIN-CONTAINING PROTEIN"/>
    <property type="match status" value="1"/>
</dbReference>
<keyword evidence="3" id="KW-1185">Reference proteome</keyword>
<evidence type="ECO:0000313" key="3">
    <source>
        <dbReference type="Proteomes" id="UP001470230"/>
    </source>
</evidence>
<name>A0ABR2KS54_9EUKA</name>
<sequence>MHYFTQGEKDIVSKIPYGNNPSAAHYVQADDAKIYYEVYGKGEPCLVIHGGGVGCTYEMGRFIDELSKHYLVIAPSSRGHGKSEIGTKRVTYEQKANDFMAVVNDVTKDQFIICGFSDGAYASYKIASMHPDRVKKIIAIGAGENIPGLRKIPLNKLEDFAKIDENYIKEKIALCPEPEKLQSFLDDNLTFFNNETISKQIFNSIQCPTLLMCGELDGNAPLDTVLNAYKMIPKAQLAVIANAPHTVFLTNFDAVWANIKPFLNL</sequence>
<gene>
    <name evidence="2" type="ORF">M9Y10_030033</name>
</gene>
<dbReference type="InterPro" id="IPR000073">
    <property type="entry name" value="AB_hydrolase_1"/>
</dbReference>